<dbReference type="AlphaFoldDB" id="A0A7S2HLJ6"/>
<proteinExistence type="predicted"/>
<protein>
    <submittedName>
        <fullName evidence="1">Uncharacterized protein</fullName>
    </submittedName>
</protein>
<organism evidence="1">
    <name type="scientific">Octactis speculum</name>
    <dbReference type="NCBI Taxonomy" id="3111310"/>
    <lineage>
        <taxon>Eukaryota</taxon>
        <taxon>Sar</taxon>
        <taxon>Stramenopiles</taxon>
        <taxon>Ochrophyta</taxon>
        <taxon>Dictyochophyceae</taxon>
        <taxon>Dictyochales</taxon>
        <taxon>Dictyochaceae</taxon>
        <taxon>Octactis</taxon>
    </lineage>
</organism>
<dbReference type="EMBL" id="HBGS01062280">
    <property type="protein sequence ID" value="CAD9493890.1"/>
    <property type="molecule type" value="Transcribed_RNA"/>
</dbReference>
<reference evidence="1" key="1">
    <citation type="submission" date="2021-01" db="EMBL/GenBank/DDBJ databases">
        <authorList>
            <person name="Corre E."/>
            <person name="Pelletier E."/>
            <person name="Niang G."/>
            <person name="Scheremetjew M."/>
            <person name="Finn R."/>
            <person name="Kale V."/>
            <person name="Holt S."/>
            <person name="Cochrane G."/>
            <person name="Meng A."/>
            <person name="Brown T."/>
            <person name="Cohen L."/>
        </authorList>
    </citation>
    <scope>NUCLEOTIDE SEQUENCE</scope>
    <source>
        <strain evidence="1">CCMP1381</strain>
    </source>
</reference>
<evidence type="ECO:0000313" key="1">
    <source>
        <dbReference type="EMBL" id="CAD9493890.1"/>
    </source>
</evidence>
<accession>A0A7S2HLJ6</accession>
<name>A0A7S2HLJ6_9STRA</name>
<gene>
    <name evidence="1" type="ORF">DSPE1174_LOCUS32432</name>
</gene>
<sequence length="99" mass="10374">MRPSNSDDDRPPLIWQQRHVAVCDDRLNSAGSSSNASALMTASALVSARHASTPAKSSMPPFAMIGTPDTAAFIPAMAPQSALPVLNPYESPGWIVVGL</sequence>